<comment type="caution">
    <text evidence="2">The sequence shown here is derived from an EMBL/GenBank/DDBJ whole genome shotgun (WGS) entry which is preliminary data.</text>
</comment>
<feature type="compositionally biased region" description="Polar residues" evidence="1">
    <location>
        <begin position="144"/>
        <end position="169"/>
    </location>
</feature>
<feature type="region of interest" description="Disordered" evidence="1">
    <location>
        <begin position="123"/>
        <end position="205"/>
    </location>
</feature>
<organism evidence="2 3">
    <name type="scientific">Riccia sorocarpa</name>
    <dbReference type="NCBI Taxonomy" id="122646"/>
    <lineage>
        <taxon>Eukaryota</taxon>
        <taxon>Viridiplantae</taxon>
        <taxon>Streptophyta</taxon>
        <taxon>Embryophyta</taxon>
        <taxon>Marchantiophyta</taxon>
        <taxon>Marchantiopsida</taxon>
        <taxon>Marchantiidae</taxon>
        <taxon>Marchantiales</taxon>
        <taxon>Ricciaceae</taxon>
        <taxon>Riccia</taxon>
    </lineage>
</organism>
<evidence type="ECO:0000313" key="3">
    <source>
        <dbReference type="Proteomes" id="UP001633002"/>
    </source>
</evidence>
<dbReference type="Proteomes" id="UP001633002">
    <property type="component" value="Unassembled WGS sequence"/>
</dbReference>
<dbReference type="EMBL" id="JBJQOH010000007">
    <property type="protein sequence ID" value="KAL3680903.1"/>
    <property type="molecule type" value="Genomic_DNA"/>
</dbReference>
<evidence type="ECO:0000256" key="1">
    <source>
        <dbReference type="SAM" id="MobiDB-lite"/>
    </source>
</evidence>
<sequence length="205" mass="23017">MLILPPRRIVGAPFASGLLDMWNKAKKFLRLDQTAVVLQGDTMGDAYILLGESQGWFSKTTSIRVRRALRKQKTRSLGQWADWTVILTQTKEAIEAQHRCVSEDSKRAVNFRSAKKQIDTAIARLTNEENNASSDTDSQEESFTETQEATTSSCWSTEDQQNDISSQNTSRKEASIETEGRQDEDDVTREGSNEDQIPARDLLGS</sequence>
<gene>
    <name evidence="2" type="ORF">R1sor_023859</name>
</gene>
<keyword evidence="3" id="KW-1185">Reference proteome</keyword>
<evidence type="ECO:0000313" key="2">
    <source>
        <dbReference type="EMBL" id="KAL3680903.1"/>
    </source>
</evidence>
<name>A0ABD3GPM3_9MARC</name>
<proteinExistence type="predicted"/>
<accession>A0ABD3GPM3</accession>
<feature type="compositionally biased region" description="Basic and acidic residues" evidence="1">
    <location>
        <begin position="170"/>
        <end position="181"/>
    </location>
</feature>
<protein>
    <submittedName>
        <fullName evidence="2">Uncharacterized protein</fullName>
    </submittedName>
</protein>
<dbReference type="AlphaFoldDB" id="A0ABD3GPM3"/>
<reference evidence="2 3" key="1">
    <citation type="submission" date="2024-09" db="EMBL/GenBank/DDBJ databases">
        <title>Chromosome-scale assembly of Riccia sorocarpa.</title>
        <authorList>
            <person name="Paukszto L."/>
        </authorList>
    </citation>
    <scope>NUCLEOTIDE SEQUENCE [LARGE SCALE GENOMIC DNA]</scope>
    <source>
        <strain evidence="2">LP-2024</strain>
        <tissue evidence="2">Aerial parts of the thallus</tissue>
    </source>
</reference>